<feature type="signal peptide" evidence="14">
    <location>
        <begin position="1"/>
        <end position="22"/>
    </location>
</feature>
<dbReference type="SMART" id="SM00020">
    <property type="entry name" value="Tryp_SPc"/>
    <property type="match status" value="1"/>
</dbReference>
<dbReference type="AlphaFoldDB" id="A0A0C9S383"/>
<dbReference type="GO" id="GO:0042381">
    <property type="term" value="P:hemolymph coagulation"/>
    <property type="evidence" value="ECO:0007669"/>
    <property type="project" value="UniProtKB-KW"/>
</dbReference>
<keyword evidence="2" id="KW-0768">Sushi</keyword>
<evidence type="ECO:0000256" key="8">
    <source>
        <dbReference type="ARBA" id="ARBA00022825"/>
    </source>
</evidence>
<dbReference type="Gene3D" id="2.40.10.10">
    <property type="entry name" value="Trypsin-like serine proteases"/>
    <property type="match status" value="1"/>
</dbReference>
<dbReference type="GO" id="GO:0004252">
    <property type="term" value="F:serine-type endopeptidase activity"/>
    <property type="evidence" value="ECO:0007669"/>
    <property type="project" value="InterPro"/>
</dbReference>
<dbReference type="InterPro" id="IPR033116">
    <property type="entry name" value="TRYPSIN_SER"/>
</dbReference>
<dbReference type="PANTHER" id="PTHR24264:SF83">
    <property type="entry name" value="COMPLEMENT FACTOR I"/>
    <property type="match status" value="1"/>
</dbReference>
<dbReference type="Pfam" id="PF00089">
    <property type="entry name" value="Trypsin"/>
    <property type="match status" value="1"/>
</dbReference>
<dbReference type="PROSITE" id="PS00134">
    <property type="entry name" value="TRYPSIN_HIS"/>
    <property type="match status" value="1"/>
</dbReference>
<keyword evidence="4 14" id="KW-0732">Signal</keyword>
<accession>A0A0C9S383</accession>
<keyword evidence="3 13" id="KW-0645">Protease</keyword>
<proteinExistence type="evidence at transcript level"/>
<dbReference type="FunFam" id="2.40.10.10:FF:000120">
    <property type="entry name" value="Putative serine protease"/>
    <property type="match status" value="1"/>
</dbReference>
<evidence type="ECO:0000256" key="13">
    <source>
        <dbReference type="RuleBase" id="RU363034"/>
    </source>
</evidence>
<keyword evidence="7" id="KW-0353">Hemolymph clotting</keyword>
<dbReference type="InterPro" id="IPR043504">
    <property type="entry name" value="Peptidase_S1_PA_chymotrypsin"/>
</dbReference>
<dbReference type="InterPro" id="IPR050127">
    <property type="entry name" value="Serine_Proteases_S1"/>
</dbReference>
<evidence type="ECO:0000256" key="14">
    <source>
        <dbReference type="SAM" id="SignalP"/>
    </source>
</evidence>
<sequence length="308" mass="34206">MNSWSRMILLFILTLEFYSSSSETKLSYENDNREMCITDMDFDNIKTRIVGGSDADMTSFRFASGLIVSSSAFGPIRTDSAMCSGTLITEKHILTAAHCLYDKESLRSMMKVNVGDYNTRIDGEVKNYIRGIKSIHIHPNYVDETFNNDICILELDKPVPLDRSSDLKAAILPPQDSSLSPGTVCTVWGWGRLSYKGERSHILQSVKVPITSRSDCQNHLSHIINSNMICAGGEEGRDACLGDSGGSLLVQVESCYVICGIVSFGRNCALPGVSGVYTNVARYINWIIENTKTAHCKPRIYPKEKYPQ</sequence>
<evidence type="ECO:0000256" key="3">
    <source>
        <dbReference type="ARBA" id="ARBA00022670"/>
    </source>
</evidence>
<dbReference type="GO" id="GO:0030246">
    <property type="term" value="F:carbohydrate binding"/>
    <property type="evidence" value="ECO:0007669"/>
    <property type="project" value="UniProtKB-KW"/>
</dbReference>
<dbReference type="PRINTS" id="PR00722">
    <property type="entry name" value="CHYMOTRYPSIN"/>
</dbReference>
<dbReference type="PANTHER" id="PTHR24264">
    <property type="entry name" value="TRYPSIN-RELATED"/>
    <property type="match status" value="1"/>
</dbReference>
<dbReference type="PROSITE" id="PS00135">
    <property type="entry name" value="TRYPSIN_SER"/>
    <property type="match status" value="1"/>
</dbReference>
<keyword evidence="6 13" id="KW-0378">Hydrolase</keyword>
<keyword evidence="5" id="KW-0430">Lectin</keyword>
<evidence type="ECO:0000256" key="9">
    <source>
        <dbReference type="ARBA" id="ARBA00022889"/>
    </source>
</evidence>
<evidence type="ECO:0000256" key="6">
    <source>
        <dbReference type="ARBA" id="ARBA00022801"/>
    </source>
</evidence>
<name>A0A0C9S383_TITBA</name>
<evidence type="ECO:0000259" key="15">
    <source>
        <dbReference type="PROSITE" id="PS50240"/>
    </source>
</evidence>
<dbReference type="GO" id="GO:0007155">
    <property type="term" value="P:cell adhesion"/>
    <property type="evidence" value="ECO:0007669"/>
    <property type="project" value="UniProtKB-KW"/>
</dbReference>
<dbReference type="GO" id="GO:0006508">
    <property type="term" value="P:proteolysis"/>
    <property type="evidence" value="ECO:0007669"/>
    <property type="project" value="UniProtKB-KW"/>
</dbReference>
<dbReference type="EC" id="3.4.21.84" evidence="12"/>
<keyword evidence="10" id="KW-1015">Disulfide bond</keyword>
<dbReference type="SUPFAM" id="SSF50494">
    <property type="entry name" value="Trypsin-like serine proteases"/>
    <property type="match status" value="1"/>
</dbReference>
<protein>
    <recommendedName>
        <fullName evidence="12">limulus clotting factor C</fullName>
        <ecNumber evidence="12">3.4.21.84</ecNumber>
    </recommendedName>
</protein>
<evidence type="ECO:0000256" key="1">
    <source>
        <dbReference type="ARBA" id="ARBA00022536"/>
    </source>
</evidence>
<organism evidence="16">
    <name type="scientific">Tityus bahiensis</name>
    <name type="common">Brazilian scorpion</name>
    <dbReference type="NCBI Taxonomy" id="50343"/>
    <lineage>
        <taxon>Eukaryota</taxon>
        <taxon>Metazoa</taxon>
        <taxon>Ecdysozoa</taxon>
        <taxon>Arthropoda</taxon>
        <taxon>Chelicerata</taxon>
        <taxon>Arachnida</taxon>
        <taxon>Scorpiones</taxon>
        <taxon>Buthida</taxon>
        <taxon>Buthoidea</taxon>
        <taxon>Buthidae</taxon>
        <taxon>Tityus</taxon>
    </lineage>
</organism>
<dbReference type="CDD" id="cd00190">
    <property type="entry name" value="Tryp_SPc"/>
    <property type="match status" value="1"/>
</dbReference>
<evidence type="ECO:0000256" key="7">
    <source>
        <dbReference type="ARBA" id="ARBA00022820"/>
    </source>
</evidence>
<evidence type="ECO:0000256" key="12">
    <source>
        <dbReference type="ARBA" id="ARBA00066707"/>
    </source>
</evidence>
<keyword evidence="9" id="KW-0130">Cell adhesion</keyword>
<dbReference type="EMBL" id="GBXR01000063">
    <property type="protein sequence ID" value="JAG85163.1"/>
    <property type="molecule type" value="mRNA"/>
</dbReference>
<evidence type="ECO:0000256" key="10">
    <source>
        <dbReference type="ARBA" id="ARBA00023157"/>
    </source>
</evidence>
<keyword evidence="1" id="KW-0245">EGF-like domain</keyword>
<evidence type="ECO:0000256" key="2">
    <source>
        <dbReference type="ARBA" id="ARBA00022659"/>
    </source>
</evidence>
<evidence type="ECO:0000256" key="4">
    <source>
        <dbReference type="ARBA" id="ARBA00022729"/>
    </source>
</evidence>
<reference evidence="16" key="2">
    <citation type="submission" date="2015-01" db="EMBL/GenBank/DDBJ databases">
        <authorList>
            <person name="Oliveira U.C."/>
            <person name="Junqueira-Azevedo I.L.M."/>
        </authorList>
    </citation>
    <scope>NUCLEOTIDE SEQUENCE</scope>
</reference>
<feature type="domain" description="Peptidase S1" evidence="15">
    <location>
        <begin position="49"/>
        <end position="292"/>
    </location>
</feature>
<dbReference type="InterPro" id="IPR009003">
    <property type="entry name" value="Peptidase_S1_PA"/>
</dbReference>
<evidence type="ECO:0000256" key="11">
    <source>
        <dbReference type="ARBA" id="ARBA00052079"/>
    </source>
</evidence>
<evidence type="ECO:0000313" key="16">
    <source>
        <dbReference type="EMBL" id="JAG85163.1"/>
    </source>
</evidence>
<dbReference type="GO" id="GO:0005615">
    <property type="term" value="C:extracellular space"/>
    <property type="evidence" value="ECO:0007669"/>
    <property type="project" value="TreeGrafter"/>
</dbReference>
<keyword evidence="8 13" id="KW-0720">Serine protease</keyword>
<feature type="chain" id="PRO_5002202535" description="limulus clotting factor C" evidence="14">
    <location>
        <begin position="23"/>
        <end position="308"/>
    </location>
</feature>
<evidence type="ECO:0000256" key="5">
    <source>
        <dbReference type="ARBA" id="ARBA00022734"/>
    </source>
</evidence>
<dbReference type="PROSITE" id="PS50240">
    <property type="entry name" value="TRYPSIN_DOM"/>
    <property type="match status" value="1"/>
</dbReference>
<reference evidence="16" key="1">
    <citation type="journal article" date="2015" name="Toxicon">
        <title>The transcriptome recipe for the venom cocktail of Tityus bahiensis scorpion.</title>
        <authorList>
            <person name="de Oliveira U.C."/>
            <person name="Candido D.M."/>
            <person name="Coronado Dorce V.A."/>
            <person name="Junqueira-de-Azevedo Ide L."/>
        </authorList>
    </citation>
    <scope>NUCLEOTIDE SEQUENCE</scope>
</reference>
<dbReference type="InterPro" id="IPR001254">
    <property type="entry name" value="Trypsin_dom"/>
</dbReference>
<dbReference type="InterPro" id="IPR001314">
    <property type="entry name" value="Peptidase_S1A"/>
</dbReference>
<dbReference type="InterPro" id="IPR018114">
    <property type="entry name" value="TRYPSIN_HIS"/>
</dbReference>
<comment type="catalytic activity">
    <reaction evidence="11">
        <text>Selective cleavage of 103-Arg-|-Ser-104 and 124-Ile-|-Ile-125 bonds in Limulus clotting factor B to form activated factor B. Cleavage of -Pro-Arg-|-Xaa- bonds in synthetic substrates.</text>
        <dbReference type="EC" id="3.4.21.84"/>
    </reaction>
</comment>